<reference evidence="2 3" key="1">
    <citation type="submission" date="2020-04" db="EMBL/GenBank/DDBJ databases">
        <title>Enterovirga sp. isolate from soil.</title>
        <authorList>
            <person name="Chea S."/>
            <person name="Kim D.-U."/>
        </authorList>
    </citation>
    <scope>NUCLEOTIDE SEQUENCE [LARGE SCALE GENOMIC DNA]</scope>
    <source>
        <strain evidence="2 3">DB1703</strain>
    </source>
</reference>
<proteinExistence type="predicted"/>
<keyword evidence="3" id="KW-1185">Reference proteome</keyword>
<feature type="region of interest" description="Disordered" evidence="1">
    <location>
        <begin position="47"/>
        <end position="69"/>
    </location>
</feature>
<dbReference type="AlphaFoldDB" id="A0A849IFI3"/>
<evidence type="ECO:0000256" key="1">
    <source>
        <dbReference type="SAM" id="MobiDB-lite"/>
    </source>
</evidence>
<dbReference type="Proteomes" id="UP000564885">
    <property type="component" value="Unassembled WGS sequence"/>
</dbReference>
<sequence>MPHPQTISVAEVIAFPPLSARAKRAALREDSERGTVLLFTGVRYERLRTQDEKEGGEERPSRRDDEIWS</sequence>
<name>A0A849IFI3_9HYPH</name>
<accession>A0A849IFI3</accession>
<organism evidence="2 3">
    <name type="scientific">Enterovirga aerilata</name>
    <dbReference type="NCBI Taxonomy" id="2730920"/>
    <lineage>
        <taxon>Bacteria</taxon>
        <taxon>Pseudomonadati</taxon>
        <taxon>Pseudomonadota</taxon>
        <taxon>Alphaproteobacteria</taxon>
        <taxon>Hyphomicrobiales</taxon>
        <taxon>Methylobacteriaceae</taxon>
        <taxon>Enterovirga</taxon>
    </lineage>
</organism>
<dbReference type="RefSeq" id="WP_171218115.1">
    <property type="nucleotide sequence ID" value="NZ_JABEPP010000002.1"/>
</dbReference>
<comment type="caution">
    <text evidence="2">The sequence shown here is derived from an EMBL/GenBank/DDBJ whole genome shotgun (WGS) entry which is preliminary data.</text>
</comment>
<protein>
    <submittedName>
        <fullName evidence="2">Uncharacterized protein</fullName>
    </submittedName>
</protein>
<dbReference type="EMBL" id="JABEPP010000002">
    <property type="protein sequence ID" value="NNM72663.1"/>
    <property type="molecule type" value="Genomic_DNA"/>
</dbReference>
<evidence type="ECO:0000313" key="2">
    <source>
        <dbReference type="EMBL" id="NNM72663.1"/>
    </source>
</evidence>
<gene>
    <name evidence="2" type="ORF">HJG44_09740</name>
</gene>
<evidence type="ECO:0000313" key="3">
    <source>
        <dbReference type="Proteomes" id="UP000564885"/>
    </source>
</evidence>